<protein>
    <recommendedName>
        <fullName evidence="4">MSHA biogenesis protein MshF</fullName>
    </recommendedName>
</protein>
<evidence type="ECO:0008006" key="4">
    <source>
        <dbReference type="Google" id="ProtNLM"/>
    </source>
</evidence>
<keyword evidence="1" id="KW-0472">Membrane</keyword>
<comment type="caution">
    <text evidence="2">The sequence shown here is derived from an EMBL/GenBank/DDBJ whole genome shotgun (WGS) entry which is preliminary data.</text>
</comment>
<name>A0ABS1SWY0_9GAMM</name>
<proteinExistence type="predicted"/>
<keyword evidence="1" id="KW-0812">Transmembrane</keyword>
<evidence type="ECO:0000313" key="3">
    <source>
        <dbReference type="Proteomes" id="UP000604898"/>
    </source>
</evidence>
<keyword evidence="3" id="KW-1185">Reference proteome</keyword>
<evidence type="ECO:0000256" key="1">
    <source>
        <dbReference type="SAM" id="Phobius"/>
    </source>
</evidence>
<sequence length="163" mass="18130">MLNQQKADAELISVYGKIIALIILLIVLFYLAFSYFGSIKQLSQPSMQAEHTRLLNVLGVARSQWLMRSKPEILILDWYSDNPEHASSTGQVRMAAGGWPVPDETSVAGCRQLLVELLGAGYAQQIETRFNPRTDVCRYIGESGESISYQTTSGRVIFLTQGD</sequence>
<organism evidence="2 3">
    <name type="scientific">Shewanella schlegeliana</name>
    <dbReference type="NCBI Taxonomy" id="190308"/>
    <lineage>
        <taxon>Bacteria</taxon>
        <taxon>Pseudomonadati</taxon>
        <taxon>Pseudomonadota</taxon>
        <taxon>Gammaproteobacteria</taxon>
        <taxon>Alteromonadales</taxon>
        <taxon>Shewanellaceae</taxon>
        <taxon>Shewanella</taxon>
    </lineage>
</organism>
<dbReference type="EMBL" id="JAESVD010000003">
    <property type="protein sequence ID" value="MBL4913012.1"/>
    <property type="molecule type" value="Genomic_DNA"/>
</dbReference>
<gene>
    <name evidence="2" type="ORF">JMA39_07640</name>
</gene>
<dbReference type="RefSeq" id="WP_202721231.1">
    <property type="nucleotide sequence ID" value="NZ_BPEX01000002.1"/>
</dbReference>
<feature type="transmembrane region" description="Helical" evidence="1">
    <location>
        <begin position="12"/>
        <end position="33"/>
    </location>
</feature>
<evidence type="ECO:0000313" key="2">
    <source>
        <dbReference type="EMBL" id="MBL4913012.1"/>
    </source>
</evidence>
<dbReference type="Proteomes" id="UP000604898">
    <property type="component" value="Unassembled WGS sequence"/>
</dbReference>
<reference evidence="2 3" key="1">
    <citation type="submission" date="2021-01" db="EMBL/GenBank/DDBJ databases">
        <title>Genome sequence of Shewanella schlegeliana JCM 11561.</title>
        <authorList>
            <person name="Zhang H."/>
            <person name="Li C."/>
        </authorList>
    </citation>
    <scope>NUCLEOTIDE SEQUENCE [LARGE SCALE GENOMIC DNA]</scope>
    <source>
        <strain evidence="2 3">JCM 11561</strain>
    </source>
</reference>
<keyword evidence="1" id="KW-1133">Transmembrane helix</keyword>
<accession>A0ABS1SWY0</accession>